<dbReference type="HOGENOM" id="CLU_015114_1_2_0"/>
<evidence type="ECO:0000256" key="1">
    <source>
        <dbReference type="ARBA" id="ARBA00004651"/>
    </source>
</evidence>
<dbReference type="GO" id="GO:0005385">
    <property type="term" value="F:zinc ion transmembrane transporter activity"/>
    <property type="evidence" value="ECO:0007669"/>
    <property type="project" value="TreeGrafter"/>
</dbReference>
<dbReference type="STRING" id="688269.Theth_0906"/>
<keyword evidence="3" id="KW-1003">Cell membrane</keyword>
<feature type="transmembrane region" description="Helical" evidence="8">
    <location>
        <begin position="105"/>
        <end position="129"/>
    </location>
</feature>
<comment type="similarity">
    <text evidence="2">Belongs to the ZIP transporter (TC 2.A.5) family.</text>
</comment>
<dbReference type="Proteomes" id="UP000006804">
    <property type="component" value="Chromosome"/>
</dbReference>
<feature type="transmembrane region" description="Helical" evidence="8">
    <location>
        <begin position="135"/>
        <end position="157"/>
    </location>
</feature>
<dbReference type="KEGG" id="tta:Theth_0906"/>
<evidence type="ECO:0000256" key="6">
    <source>
        <dbReference type="ARBA" id="ARBA00022989"/>
    </source>
</evidence>
<keyword evidence="7 8" id="KW-0472">Membrane</keyword>
<keyword evidence="4 8" id="KW-0812">Transmembrane</keyword>
<sequence precursor="true">MVLRAFVYSLLAGSATGLGAIPFLLFKKGLKEKYIDILLGFAAGVMLAASAFSLVVPSLELGGPIKFAIGFMLGGFLVDFVDKLIPHEHFLKGHEGIETKRLKGIWLFVIAITIHNFPEGMAVGVGVYTPHAFSIALAIALQNIPEGAATAAALLNAGYKPLKAFFVSLLTGLVEVVGGLLGILLINVAEGLLSYLMALAAGAMIFVISDEVLPETHLRGLERLTTYWVLIGFALMTILDLIVG</sequence>
<accession>F7YYG6</accession>
<dbReference type="PANTHER" id="PTHR11040">
    <property type="entry name" value="ZINC/IRON TRANSPORTER"/>
    <property type="match status" value="1"/>
</dbReference>
<feature type="transmembrane region" description="Helical" evidence="8">
    <location>
        <begin position="164"/>
        <end position="186"/>
    </location>
</feature>
<feature type="transmembrane region" description="Helical" evidence="8">
    <location>
        <begin position="38"/>
        <end position="59"/>
    </location>
</feature>
<dbReference type="OrthoDB" id="9787346at2"/>
<protein>
    <submittedName>
        <fullName evidence="9">Zinc/iron permease</fullName>
    </submittedName>
</protein>
<evidence type="ECO:0000313" key="9">
    <source>
        <dbReference type="EMBL" id="AEH50990.1"/>
    </source>
</evidence>
<keyword evidence="10" id="KW-1185">Reference proteome</keyword>
<dbReference type="RefSeq" id="WP_013932210.1">
    <property type="nucleotide sequence ID" value="NC_015707.1"/>
</dbReference>
<evidence type="ECO:0000256" key="4">
    <source>
        <dbReference type="ARBA" id="ARBA00022692"/>
    </source>
</evidence>
<comment type="subcellular location">
    <subcellularLocation>
        <location evidence="1">Cell membrane</location>
        <topology evidence="1">Multi-pass membrane protein</topology>
    </subcellularLocation>
</comment>
<evidence type="ECO:0000256" key="7">
    <source>
        <dbReference type="ARBA" id="ARBA00023136"/>
    </source>
</evidence>
<dbReference type="EMBL" id="CP002351">
    <property type="protein sequence ID" value="AEH50990.1"/>
    <property type="molecule type" value="Genomic_DNA"/>
</dbReference>
<dbReference type="InterPro" id="IPR003689">
    <property type="entry name" value="ZIP"/>
</dbReference>
<feature type="transmembrane region" description="Helical" evidence="8">
    <location>
        <begin position="65"/>
        <end position="85"/>
    </location>
</feature>
<evidence type="ECO:0000313" key="10">
    <source>
        <dbReference type="Proteomes" id="UP000006804"/>
    </source>
</evidence>
<organism evidence="9 10">
    <name type="scientific">Pseudothermotoga thermarum DSM 5069</name>
    <dbReference type="NCBI Taxonomy" id="688269"/>
    <lineage>
        <taxon>Bacteria</taxon>
        <taxon>Thermotogati</taxon>
        <taxon>Thermotogota</taxon>
        <taxon>Thermotogae</taxon>
        <taxon>Thermotogales</taxon>
        <taxon>Thermotogaceae</taxon>
        <taxon>Pseudothermotoga</taxon>
    </lineage>
</organism>
<evidence type="ECO:0000256" key="2">
    <source>
        <dbReference type="ARBA" id="ARBA00006939"/>
    </source>
</evidence>
<reference evidence="9 10" key="1">
    <citation type="submission" date="2010-11" db="EMBL/GenBank/DDBJ databases">
        <title>The complete genome of Thermotoga thermarum DSM 5069.</title>
        <authorList>
            <consortium name="US DOE Joint Genome Institute (JGI-PGF)"/>
            <person name="Lucas S."/>
            <person name="Copeland A."/>
            <person name="Lapidus A."/>
            <person name="Bruce D."/>
            <person name="Goodwin L."/>
            <person name="Pitluck S."/>
            <person name="Kyrpides N."/>
            <person name="Mavromatis K."/>
            <person name="Ivanova N."/>
            <person name="Zeytun A."/>
            <person name="Brettin T."/>
            <person name="Detter J.C."/>
            <person name="Tapia R."/>
            <person name="Han C."/>
            <person name="Land M."/>
            <person name="Hauser L."/>
            <person name="Markowitz V."/>
            <person name="Cheng J.-F."/>
            <person name="Hugenholtz P."/>
            <person name="Woyke T."/>
            <person name="Wu D."/>
            <person name="Spring S."/>
            <person name="Schroeder M."/>
            <person name="Brambilla E."/>
            <person name="Klenk H.-P."/>
            <person name="Eisen J.A."/>
        </authorList>
    </citation>
    <scope>NUCLEOTIDE SEQUENCE [LARGE SCALE GENOMIC DNA]</scope>
    <source>
        <strain evidence="9 10">DSM 5069</strain>
    </source>
</reference>
<keyword evidence="6 8" id="KW-1133">Transmembrane helix</keyword>
<dbReference type="Pfam" id="PF02535">
    <property type="entry name" value="Zip"/>
    <property type="match status" value="1"/>
</dbReference>
<keyword evidence="5" id="KW-0862">Zinc</keyword>
<dbReference type="GO" id="GO:0005886">
    <property type="term" value="C:plasma membrane"/>
    <property type="evidence" value="ECO:0007669"/>
    <property type="project" value="UniProtKB-SubCell"/>
</dbReference>
<evidence type="ECO:0000256" key="5">
    <source>
        <dbReference type="ARBA" id="ARBA00022833"/>
    </source>
</evidence>
<dbReference type="PANTHER" id="PTHR11040:SF211">
    <property type="entry name" value="ZINC TRANSPORTER ZIP11"/>
    <property type="match status" value="1"/>
</dbReference>
<dbReference type="eggNOG" id="COG0428">
    <property type="taxonomic scope" value="Bacteria"/>
</dbReference>
<feature type="transmembrane region" description="Helical" evidence="8">
    <location>
        <begin position="6"/>
        <end position="26"/>
    </location>
</feature>
<gene>
    <name evidence="9" type="ORF">Theth_0906</name>
</gene>
<feature type="transmembrane region" description="Helical" evidence="8">
    <location>
        <begin position="192"/>
        <end position="213"/>
    </location>
</feature>
<dbReference type="PATRIC" id="fig|688269.3.peg.928"/>
<dbReference type="AlphaFoldDB" id="F7YYG6"/>
<proteinExistence type="inferred from homology"/>
<feature type="transmembrane region" description="Helical" evidence="8">
    <location>
        <begin position="225"/>
        <end position="243"/>
    </location>
</feature>
<evidence type="ECO:0000256" key="8">
    <source>
        <dbReference type="SAM" id="Phobius"/>
    </source>
</evidence>
<evidence type="ECO:0000256" key="3">
    <source>
        <dbReference type="ARBA" id="ARBA00022475"/>
    </source>
</evidence>
<name>F7YYG6_9THEM</name>